<comment type="caution">
    <text evidence="1">The sequence shown here is derived from an EMBL/GenBank/DDBJ whole genome shotgun (WGS) entry which is preliminary data.</text>
</comment>
<dbReference type="EMBL" id="JARKIK010000109">
    <property type="protein sequence ID" value="KAK8721284.1"/>
    <property type="molecule type" value="Genomic_DNA"/>
</dbReference>
<evidence type="ECO:0000313" key="1">
    <source>
        <dbReference type="EMBL" id="KAK8721284.1"/>
    </source>
</evidence>
<proteinExistence type="predicted"/>
<dbReference type="InterPro" id="IPR011993">
    <property type="entry name" value="PH-like_dom_sf"/>
</dbReference>
<sequence>KNLAIERMIVEGCDILLDVNQMFVRQGSLIQVLGDRPRSTKSRLGQFKSEKEAVRQCFLFSNHLIVATRTSGGKLHLVPGVGKVPLNDATLIEDPNDLGNQEDDG</sequence>
<dbReference type="Gene3D" id="2.30.29.30">
    <property type="entry name" value="Pleckstrin-homology domain (PH domain)/Phosphotyrosine-binding domain (PTB)"/>
    <property type="match status" value="1"/>
</dbReference>
<feature type="non-terminal residue" evidence="1">
    <location>
        <position position="105"/>
    </location>
</feature>
<gene>
    <name evidence="1" type="ORF">OTU49_012848</name>
</gene>
<keyword evidence="2" id="KW-1185">Reference proteome</keyword>
<dbReference type="Proteomes" id="UP001445076">
    <property type="component" value="Unassembled WGS sequence"/>
</dbReference>
<evidence type="ECO:0000313" key="2">
    <source>
        <dbReference type="Proteomes" id="UP001445076"/>
    </source>
</evidence>
<feature type="non-terminal residue" evidence="1">
    <location>
        <position position="1"/>
    </location>
</feature>
<dbReference type="AlphaFoldDB" id="A0AAW0VW28"/>
<accession>A0AAW0VW28</accession>
<reference evidence="1 2" key="1">
    <citation type="journal article" date="2024" name="BMC Genomics">
        <title>Genome assembly of redclaw crayfish (Cherax quadricarinatus) provides insights into its immune adaptation and hypoxia tolerance.</title>
        <authorList>
            <person name="Liu Z."/>
            <person name="Zheng J."/>
            <person name="Li H."/>
            <person name="Fang K."/>
            <person name="Wang S."/>
            <person name="He J."/>
            <person name="Zhou D."/>
            <person name="Weng S."/>
            <person name="Chi M."/>
            <person name="Gu Z."/>
            <person name="He J."/>
            <person name="Li F."/>
            <person name="Wang M."/>
        </authorList>
    </citation>
    <scope>NUCLEOTIDE SEQUENCE [LARGE SCALE GENOMIC DNA]</scope>
    <source>
        <strain evidence="1">ZL_2023a</strain>
    </source>
</reference>
<organism evidence="1 2">
    <name type="scientific">Cherax quadricarinatus</name>
    <name type="common">Australian red claw crayfish</name>
    <dbReference type="NCBI Taxonomy" id="27406"/>
    <lineage>
        <taxon>Eukaryota</taxon>
        <taxon>Metazoa</taxon>
        <taxon>Ecdysozoa</taxon>
        <taxon>Arthropoda</taxon>
        <taxon>Crustacea</taxon>
        <taxon>Multicrustacea</taxon>
        <taxon>Malacostraca</taxon>
        <taxon>Eumalacostraca</taxon>
        <taxon>Eucarida</taxon>
        <taxon>Decapoda</taxon>
        <taxon>Pleocyemata</taxon>
        <taxon>Astacidea</taxon>
        <taxon>Parastacoidea</taxon>
        <taxon>Parastacidae</taxon>
        <taxon>Cherax</taxon>
    </lineage>
</organism>
<protein>
    <submittedName>
        <fullName evidence="1">Uncharacterized protein</fullName>
    </submittedName>
</protein>
<dbReference type="SUPFAM" id="SSF50729">
    <property type="entry name" value="PH domain-like"/>
    <property type="match status" value="1"/>
</dbReference>
<name>A0AAW0VW28_CHEQU</name>